<keyword evidence="3" id="KW-1185">Reference proteome</keyword>
<evidence type="ECO:0000313" key="2">
    <source>
        <dbReference type="EMBL" id="AOS63077.1"/>
    </source>
</evidence>
<proteinExistence type="predicted"/>
<evidence type="ECO:0000313" key="3">
    <source>
        <dbReference type="Proteomes" id="UP000095210"/>
    </source>
</evidence>
<dbReference type="SUPFAM" id="SSF51182">
    <property type="entry name" value="RmlC-like cupins"/>
    <property type="match status" value="1"/>
</dbReference>
<name>A0AAC9MYK5_9PSEU</name>
<dbReference type="Proteomes" id="UP000095210">
    <property type="component" value="Chromosome"/>
</dbReference>
<dbReference type="AlphaFoldDB" id="A0AAC9MYK5"/>
<dbReference type="InterPro" id="IPR011051">
    <property type="entry name" value="RmlC_Cupin_sf"/>
</dbReference>
<accession>A0AAC9MYK5</accession>
<protein>
    <submittedName>
        <fullName evidence="2">Cupin domain-containing protein</fullName>
    </submittedName>
</protein>
<dbReference type="Gene3D" id="2.60.120.10">
    <property type="entry name" value="Jelly Rolls"/>
    <property type="match status" value="1"/>
</dbReference>
<feature type="domain" description="Cupin type-2" evidence="1">
    <location>
        <begin position="39"/>
        <end position="96"/>
    </location>
</feature>
<dbReference type="PANTHER" id="PTHR36114:SF1">
    <property type="entry name" value="16.7 KDA PROTEIN IN WHIE LOCUS"/>
    <property type="match status" value="1"/>
</dbReference>
<dbReference type="Pfam" id="PF07883">
    <property type="entry name" value="Cupin_2"/>
    <property type="match status" value="1"/>
</dbReference>
<sequence length="120" mass="13564">MNSTVSLADKLGRIDDHWSPRIVAQLNDQHVKVVKLLGEFVWHEHADTDELFLVVHGTLHIDLPDERRTLRTGELFVVPRGVRHRPVAEQECQVVLIEAAGTVNTGDRSDSELTNPAEWL</sequence>
<dbReference type="InterPro" id="IPR013096">
    <property type="entry name" value="Cupin_2"/>
</dbReference>
<dbReference type="PANTHER" id="PTHR36114">
    <property type="entry name" value="16.7 KDA PROTEIN IN WHIE LOCUS"/>
    <property type="match status" value="1"/>
</dbReference>
<evidence type="ECO:0000259" key="1">
    <source>
        <dbReference type="Pfam" id="PF07883"/>
    </source>
</evidence>
<dbReference type="InterPro" id="IPR014710">
    <property type="entry name" value="RmlC-like_jellyroll"/>
</dbReference>
<dbReference type="EMBL" id="CP014859">
    <property type="protein sequence ID" value="AOS63077.1"/>
    <property type="molecule type" value="Genomic_DNA"/>
</dbReference>
<organism evidence="2 3">
    <name type="scientific">Actinoalloteichus hymeniacidonis</name>
    <dbReference type="NCBI Taxonomy" id="340345"/>
    <lineage>
        <taxon>Bacteria</taxon>
        <taxon>Bacillati</taxon>
        <taxon>Actinomycetota</taxon>
        <taxon>Actinomycetes</taxon>
        <taxon>Pseudonocardiales</taxon>
        <taxon>Pseudonocardiaceae</taxon>
        <taxon>Actinoalloteichus</taxon>
    </lineage>
</organism>
<dbReference type="InterPro" id="IPR052044">
    <property type="entry name" value="PKS_Associated_Protein"/>
</dbReference>
<dbReference type="RefSeq" id="WP_069848696.1">
    <property type="nucleotide sequence ID" value="NZ_CP014859.1"/>
</dbReference>
<dbReference type="CDD" id="cd02226">
    <property type="entry name" value="cupin_YdbB-like"/>
    <property type="match status" value="1"/>
</dbReference>
<reference evidence="3" key="1">
    <citation type="submission" date="2016-03" db="EMBL/GenBank/DDBJ databases">
        <title>Complete genome sequence of the type strain Actinoalloteichus hymeniacidonis DSM 45092.</title>
        <authorList>
            <person name="Schaffert L."/>
            <person name="Albersmeier A."/>
            <person name="Winkler A."/>
            <person name="Kalinowski J."/>
            <person name="Zotchev S."/>
            <person name="Ruckert C."/>
        </authorList>
    </citation>
    <scope>NUCLEOTIDE SEQUENCE [LARGE SCALE GENOMIC DNA]</scope>
    <source>
        <strain evidence="3">HPA177(T) (DSM 45092(T))</strain>
    </source>
</reference>
<dbReference type="KEGG" id="ahm:TL08_11315"/>
<gene>
    <name evidence="2" type="ORF">TL08_11315</name>
</gene>